<name>A0AAD9KEU4_9ANNE</name>
<dbReference type="GO" id="GO:0005509">
    <property type="term" value="F:calcium ion binding"/>
    <property type="evidence" value="ECO:0007669"/>
    <property type="project" value="InterPro"/>
</dbReference>
<dbReference type="EMBL" id="JAODUP010000005">
    <property type="protein sequence ID" value="KAK2170026.1"/>
    <property type="molecule type" value="Genomic_DNA"/>
</dbReference>
<dbReference type="Proteomes" id="UP001208570">
    <property type="component" value="Unassembled WGS sequence"/>
</dbReference>
<evidence type="ECO:0008006" key="4">
    <source>
        <dbReference type="Google" id="ProtNLM"/>
    </source>
</evidence>
<comment type="similarity">
    <text evidence="1">Belongs to the annexin family.</text>
</comment>
<evidence type="ECO:0000256" key="1">
    <source>
        <dbReference type="ARBA" id="ARBA00007831"/>
    </source>
</evidence>
<organism evidence="2 3">
    <name type="scientific">Paralvinella palmiformis</name>
    <dbReference type="NCBI Taxonomy" id="53620"/>
    <lineage>
        <taxon>Eukaryota</taxon>
        <taxon>Metazoa</taxon>
        <taxon>Spiralia</taxon>
        <taxon>Lophotrochozoa</taxon>
        <taxon>Annelida</taxon>
        <taxon>Polychaeta</taxon>
        <taxon>Sedentaria</taxon>
        <taxon>Canalipalpata</taxon>
        <taxon>Terebellida</taxon>
        <taxon>Terebelliformia</taxon>
        <taxon>Alvinellidae</taxon>
        <taxon>Paralvinella</taxon>
    </lineage>
</organism>
<dbReference type="GO" id="GO:0005544">
    <property type="term" value="F:calcium-dependent phospholipid binding"/>
    <property type="evidence" value="ECO:0007669"/>
    <property type="project" value="InterPro"/>
</dbReference>
<evidence type="ECO:0000313" key="3">
    <source>
        <dbReference type="Proteomes" id="UP001208570"/>
    </source>
</evidence>
<dbReference type="SUPFAM" id="SSF47874">
    <property type="entry name" value="Annexin"/>
    <property type="match status" value="1"/>
</dbReference>
<keyword evidence="3" id="KW-1185">Reference proteome</keyword>
<dbReference type="InterPro" id="IPR037104">
    <property type="entry name" value="Annexin_sf"/>
</dbReference>
<dbReference type="GO" id="GO:0012506">
    <property type="term" value="C:vesicle membrane"/>
    <property type="evidence" value="ECO:0007669"/>
    <property type="project" value="TreeGrafter"/>
</dbReference>
<proteinExistence type="inferred from homology"/>
<gene>
    <name evidence="2" type="ORF">LSH36_5g18063</name>
</gene>
<dbReference type="GO" id="GO:0001786">
    <property type="term" value="F:phosphatidylserine binding"/>
    <property type="evidence" value="ECO:0007669"/>
    <property type="project" value="TreeGrafter"/>
</dbReference>
<dbReference type="Gene3D" id="1.10.220.10">
    <property type="entry name" value="Annexin"/>
    <property type="match status" value="1"/>
</dbReference>
<comment type="caution">
    <text evidence="2">The sequence shown here is derived from an EMBL/GenBank/DDBJ whole genome shotgun (WGS) entry which is preliminary data.</text>
</comment>
<dbReference type="GO" id="GO:0005886">
    <property type="term" value="C:plasma membrane"/>
    <property type="evidence" value="ECO:0007669"/>
    <property type="project" value="TreeGrafter"/>
</dbReference>
<dbReference type="GO" id="GO:0005634">
    <property type="term" value="C:nucleus"/>
    <property type="evidence" value="ECO:0007669"/>
    <property type="project" value="TreeGrafter"/>
</dbReference>
<dbReference type="AlphaFoldDB" id="A0AAD9KEU4"/>
<reference evidence="2" key="1">
    <citation type="journal article" date="2023" name="Mol. Biol. Evol.">
        <title>Third-Generation Sequencing Reveals the Adaptive Role of the Epigenome in Three Deep-Sea Polychaetes.</title>
        <authorList>
            <person name="Perez M."/>
            <person name="Aroh O."/>
            <person name="Sun Y."/>
            <person name="Lan Y."/>
            <person name="Juniper S.K."/>
            <person name="Young C.R."/>
            <person name="Angers B."/>
            <person name="Qian P.Y."/>
        </authorList>
    </citation>
    <scope>NUCLEOTIDE SEQUENCE</scope>
    <source>
        <strain evidence="2">P08H-3</strain>
    </source>
</reference>
<accession>A0AAD9KEU4</accession>
<protein>
    <recommendedName>
        <fullName evidence="4">Annexin</fullName>
    </recommendedName>
</protein>
<sequence length="336" mass="38320">MGCAQSHKTLIDTKGAKNTNQQPHLELPKQYDVTLYTKCLKGAIDEGDAAYLLRALLNCDEDQKKDLNNSYSNTHGQSLLEQISSSSTKYNWRPWIAFISELLLSSKHKSSMMYIKSLLDSDPISESKLVQVLCSHGDDDVQAILRCYEDDTGRSLVNEINCKFQAESAEALCAFLTKKEEFDVSPSDYASNLIESATDNKLFKDNRLFFSYLRTVPSDKLKDIFEMFLRQCQRDLTVEIEKHYPAGIVQDTLKKIVSVIRNAPLERVNRIHELLNSTEDDHDVEELCFLILSPTLGHMTELKQVYKTTHFDMLAKDIKDQTTDDILKIVLLHAVK</sequence>
<dbReference type="GO" id="GO:0005737">
    <property type="term" value="C:cytoplasm"/>
    <property type="evidence" value="ECO:0007669"/>
    <property type="project" value="TreeGrafter"/>
</dbReference>
<dbReference type="PANTHER" id="PTHR10502">
    <property type="entry name" value="ANNEXIN"/>
    <property type="match status" value="1"/>
</dbReference>
<evidence type="ECO:0000313" key="2">
    <source>
        <dbReference type="EMBL" id="KAK2170026.1"/>
    </source>
</evidence>
<dbReference type="PANTHER" id="PTHR10502:SF102">
    <property type="entry name" value="ANNEXIN B11"/>
    <property type="match status" value="1"/>
</dbReference>